<dbReference type="EMBL" id="DF820488">
    <property type="protein sequence ID" value="GAK30745.1"/>
    <property type="molecule type" value="Genomic_DNA"/>
</dbReference>
<keyword evidence="2" id="KW-1133">Transmembrane helix</keyword>
<reference evidence="4" key="1">
    <citation type="journal article" date="2014" name="Genome Announc.">
        <title>Draft genome sequence of Weissella oryzae SG25T, isolated from fermented rice grains.</title>
        <authorList>
            <person name="Tanizawa Y."/>
            <person name="Fujisawa T."/>
            <person name="Mochizuki T."/>
            <person name="Kaminuma E."/>
            <person name="Suzuki Y."/>
            <person name="Nakamura Y."/>
            <person name="Tohno M."/>
        </authorList>
    </citation>
    <scope>NUCLEOTIDE SEQUENCE [LARGE SCALE GENOMIC DNA]</scope>
    <source>
        <strain evidence="4">DSM 25784 / JCM 18191 / LMG 30913 / SG25</strain>
    </source>
</reference>
<protein>
    <submittedName>
        <fullName evidence="3">Latent membrane protein</fullName>
    </submittedName>
</protein>
<feature type="compositionally biased region" description="Polar residues" evidence="1">
    <location>
        <begin position="587"/>
        <end position="605"/>
    </location>
</feature>
<feature type="transmembrane region" description="Helical" evidence="2">
    <location>
        <begin position="78"/>
        <end position="99"/>
    </location>
</feature>
<feature type="compositionally biased region" description="Low complexity" evidence="1">
    <location>
        <begin position="568"/>
        <end position="578"/>
    </location>
</feature>
<dbReference type="OrthoDB" id="2150030at2"/>
<feature type="transmembrane region" description="Helical" evidence="2">
    <location>
        <begin position="7"/>
        <end position="28"/>
    </location>
</feature>
<keyword evidence="2" id="KW-0472">Membrane</keyword>
<evidence type="ECO:0000313" key="4">
    <source>
        <dbReference type="Proteomes" id="UP000030643"/>
    </source>
</evidence>
<feature type="transmembrane region" description="Helical" evidence="2">
    <location>
        <begin position="394"/>
        <end position="415"/>
    </location>
</feature>
<dbReference type="STRING" id="1329250.WOSG25_050170"/>
<gene>
    <name evidence="3" type="ORF">WOSG25_050170</name>
</gene>
<dbReference type="Proteomes" id="UP000030643">
    <property type="component" value="Unassembled WGS sequence"/>
</dbReference>
<keyword evidence="2" id="KW-0812">Transmembrane</keyword>
<evidence type="ECO:0000313" key="3">
    <source>
        <dbReference type="EMBL" id="GAK30745.1"/>
    </source>
</evidence>
<feature type="compositionally biased region" description="Acidic residues" evidence="1">
    <location>
        <begin position="486"/>
        <end position="553"/>
    </location>
</feature>
<name>A0A069CSF1_WEIOS</name>
<feature type="transmembrane region" description="Helical" evidence="2">
    <location>
        <begin position="320"/>
        <end position="339"/>
    </location>
</feature>
<feature type="transmembrane region" description="Helical" evidence="2">
    <location>
        <begin position="120"/>
        <end position="142"/>
    </location>
</feature>
<sequence>MQLIKKKLYIIIPTIIIFTLFFVIVVFAKDDNTKTLANYISMQNMTQIAKNIEIMQLYHEPTGITHPLATVNYALSGFFWSFNTIAYSLFDYLLNVLFNTSSMDPIITFVADLSKGLYKGLAGSILKSAFLAGMVISIIMYFTKGKSAAYKQVGSILFILLFQAIWFTHVTPILQDVNSLADNLSANIATSISKISTGKNDDTFAEMASDTSENKTTTVNAIRTSYFDQSYYTSWRLAEYGTASDEDNNKINEANKLLLTDKTLSDDEVKEVLANDKLDKNFKDKMSKNNSMYQLMISSMSGFVSVLYGVPYVFLGLINWVVTILAFAIATILPILAVMSMFPKYGTSFTNGVAKMVLYMLARGVVLLGLVLFSISHQIIVILTQSQSGNMTGVVGGVGMLVGAVLNFILLYLVWKNKKVLTSTLSGGHIDFAPMGDALSRKLQNMKNVPLFSQYDMDRPTEKDEGSGNQDEDKTDVNNREGNNPDTEDDEDPVLEDDEPDTDVDNEGEEGGDTTDSDNEDESEPENDPDYEDMEPENDEPDEDDVKPDDVEPDMSGTDNGSDDDNSYPDNSDNTTTDTVEHDNENPDIQSQQEDLETVQASNHDLNMDKQLEQDMQEYSNNDNAEPDEDKNIDLV</sequence>
<feature type="transmembrane region" description="Helical" evidence="2">
    <location>
        <begin position="293"/>
        <end position="314"/>
    </location>
</feature>
<feature type="compositionally biased region" description="Basic and acidic residues" evidence="1">
    <location>
        <begin position="456"/>
        <end position="479"/>
    </location>
</feature>
<proteinExistence type="predicted"/>
<feature type="transmembrane region" description="Helical" evidence="2">
    <location>
        <begin position="148"/>
        <end position="167"/>
    </location>
</feature>
<accession>A0A069CSF1</accession>
<feature type="transmembrane region" description="Helical" evidence="2">
    <location>
        <begin position="360"/>
        <end position="382"/>
    </location>
</feature>
<organism evidence="3 4">
    <name type="scientific">Weissella oryzae (strain DSM 25784 / JCM 18191 / LMG 30913 / SG25)</name>
    <dbReference type="NCBI Taxonomy" id="1329250"/>
    <lineage>
        <taxon>Bacteria</taxon>
        <taxon>Bacillati</taxon>
        <taxon>Bacillota</taxon>
        <taxon>Bacilli</taxon>
        <taxon>Lactobacillales</taxon>
        <taxon>Lactobacillaceae</taxon>
        <taxon>Weissella</taxon>
    </lineage>
</organism>
<feature type="region of interest" description="Disordered" evidence="1">
    <location>
        <begin position="453"/>
        <end position="636"/>
    </location>
</feature>
<dbReference type="eggNOG" id="COG5644">
    <property type="taxonomic scope" value="Bacteria"/>
</dbReference>
<dbReference type="AlphaFoldDB" id="A0A069CSF1"/>
<keyword evidence="4" id="KW-1185">Reference proteome</keyword>
<evidence type="ECO:0000256" key="2">
    <source>
        <dbReference type="SAM" id="Phobius"/>
    </source>
</evidence>
<evidence type="ECO:0000256" key="1">
    <source>
        <dbReference type="SAM" id="MobiDB-lite"/>
    </source>
</evidence>